<feature type="non-terminal residue" evidence="2">
    <location>
        <position position="1"/>
    </location>
</feature>
<keyword evidence="1" id="KW-0677">Repeat</keyword>
<dbReference type="AlphaFoldDB" id="A0A820RGE4"/>
<feature type="non-terminal residue" evidence="2">
    <location>
        <position position="80"/>
    </location>
</feature>
<gene>
    <name evidence="2" type="ORF">KXQ929_LOCUS53078</name>
</gene>
<organism evidence="2 3">
    <name type="scientific">Adineta steineri</name>
    <dbReference type="NCBI Taxonomy" id="433720"/>
    <lineage>
        <taxon>Eukaryota</taxon>
        <taxon>Metazoa</taxon>
        <taxon>Spiralia</taxon>
        <taxon>Gnathifera</taxon>
        <taxon>Rotifera</taxon>
        <taxon>Eurotatoria</taxon>
        <taxon>Bdelloidea</taxon>
        <taxon>Adinetida</taxon>
        <taxon>Adinetidae</taxon>
        <taxon>Adineta</taxon>
    </lineage>
</organism>
<evidence type="ECO:0000313" key="3">
    <source>
        <dbReference type="Proteomes" id="UP000663868"/>
    </source>
</evidence>
<sequence>MLNWRILQWKVGANFGMDIAGSGLSTGTSPNLLGHPSCVSFDPSGSLFVADSTNNRIQKFAISCPTNISTTTVSSVVTTI</sequence>
<accession>A0A820RGE4</accession>
<reference evidence="2" key="1">
    <citation type="submission" date="2021-02" db="EMBL/GenBank/DDBJ databases">
        <authorList>
            <person name="Nowell W R."/>
        </authorList>
    </citation>
    <scope>NUCLEOTIDE SEQUENCE</scope>
</reference>
<dbReference type="InterPro" id="IPR001258">
    <property type="entry name" value="NHL_repeat"/>
</dbReference>
<dbReference type="Gene3D" id="2.120.10.30">
    <property type="entry name" value="TolB, C-terminal domain"/>
    <property type="match status" value="1"/>
</dbReference>
<name>A0A820RGE4_9BILA</name>
<evidence type="ECO:0000313" key="2">
    <source>
        <dbReference type="EMBL" id="CAF4436055.1"/>
    </source>
</evidence>
<dbReference type="SUPFAM" id="SSF63829">
    <property type="entry name" value="Calcium-dependent phosphotriesterase"/>
    <property type="match status" value="1"/>
</dbReference>
<dbReference type="EMBL" id="CAJOBB010029329">
    <property type="protein sequence ID" value="CAF4436055.1"/>
    <property type="molecule type" value="Genomic_DNA"/>
</dbReference>
<dbReference type="Pfam" id="PF01436">
    <property type="entry name" value="NHL"/>
    <property type="match status" value="1"/>
</dbReference>
<proteinExistence type="predicted"/>
<dbReference type="InterPro" id="IPR011042">
    <property type="entry name" value="6-blade_b-propeller_TolB-like"/>
</dbReference>
<protein>
    <submittedName>
        <fullName evidence="2">Uncharacterized protein</fullName>
    </submittedName>
</protein>
<evidence type="ECO:0000256" key="1">
    <source>
        <dbReference type="ARBA" id="ARBA00022737"/>
    </source>
</evidence>
<dbReference type="Proteomes" id="UP000663868">
    <property type="component" value="Unassembled WGS sequence"/>
</dbReference>
<comment type="caution">
    <text evidence="2">The sequence shown here is derived from an EMBL/GenBank/DDBJ whole genome shotgun (WGS) entry which is preliminary data.</text>
</comment>